<dbReference type="Gene3D" id="3.40.190.80">
    <property type="match status" value="1"/>
</dbReference>
<reference evidence="1" key="1">
    <citation type="journal article" date="2010" name="ISME J.">
        <title>Metagenome of the Mediterranean deep chlorophyll maximum studied by direct and fosmid library 454 pyrosequencing.</title>
        <authorList>
            <person name="Ghai R."/>
            <person name="Martin-Cuadrado A.B."/>
            <person name="Molto A.G."/>
            <person name="Heredia I.G."/>
            <person name="Cabrera R."/>
            <person name="Martin J."/>
            <person name="Verdu M."/>
            <person name="Deschamps P."/>
            <person name="Moreira D."/>
            <person name="Lopez-Garcia P."/>
            <person name="Mira A."/>
            <person name="Rodriguez-Valera F."/>
        </authorList>
    </citation>
    <scope>NUCLEOTIDE SEQUENCE</scope>
</reference>
<dbReference type="EMBL" id="GU942995">
    <property type="protein sequence ID" value="ADD93718.1"/>
    <property type="molecule type" value="Genomic_DNA"/>
</dbReference>
<accession>D6PDB7</accession>
<organism evidence="1">
    <name type="scientific">uncultured marine bacterium MedDCM-OCT-S05-C114</name>
    <dbReference type="NCBI Taxonomy" id="743063"/>
    <lineage>
        <taxon>Bacteria</taxon>
        <taxon>environmental samples</taxon>
    </lineage>
</organism>
<evidence type="ECO:0000313" key="1">
    <source>
        <dbReference type="EMBL" id="ADD93718.1"/>
    </source>
</evidence>
<proteinExistence type="predicted"/>
<name>D6PDB7_9BACT</name>
<protein>
    <submittedName>
        <fullName evidence="1">Uncharacterized protein</fullName>
    </submittedName>
</protein>
<dbReference type="SUPFAM" id="SSF56655">
    <property type="entry name" value="Carbohydrate phosphatase"/>
    <property type="match status" value="1"/>
</dbReference>
<sequence>MGDCYGYYLVCSGKAQVMFDLDLKPCDIIPLVPIIKGSGCEIIELTEPYKDIIVCSKNLKTEILKCF</sequence>
<dbReference type="AlphaFoldDB" id="D6PDB7"/>